<comment type="caution">
    <text evidence="1">The sequence shown here is derived from an EMBL/GenBank/DDBJ whole genome shotgun (WGS) entry which is preliminary data.</text>
</comment>
<evidence type="ECO:0000313" key="2">
    <source>
        <dbReference type="Proteomes" id="UP000289166"/>
    </source>
</evidence>
<sequence length="479" mass="56623">MKNLLLGNGINIQFGGVAYSSSFIMKRIKYQAKLDRYDELFGNKLTGTEIVNLLENFVEEANNIREGVYDDLATDSDTLDALKDFKYRYNTTIKNSHDIMLEDWFFVVHMFFLKNFDLEEHRISAMQGFEHLILDAIYNSGKIQEIYKEMKKYKKVKRFFNSFDNIYTLNYDNNIENLTQKKVYHLHGDFSVFANSENESNVLGYIRKKAGETVVLDNMKHCFCNALLNYSGKLKYKVITDSHRLIVEADNFADRYANDIIFKQELERLKEEKPLEYSMIMTKISHPELNMATEYYFDSFSKIEGELTIIGMSPNNDAHIFDAILSNKKLSKVIFYYYDEKDRAFIETYFPKRLFQCEKVDALWTRLDCKRKTYNCNYKLPYEHLDKFIEIFNALSDDFVSLETIIKEVNKIPQFEMKRLCQLVKIDMHKRNPFHTTTDEKEFLQQNASISYIALQEGILPSVLYMICIMNFEYIKEMA</sequence>
<evidence type="ECO:0000313" key="1">
    <source>
        <dbReference type="EMBL" id="RXE57696.1"/>
    </source>
</evidence>
<protein>
    <submittedName>
        <fullName evidence="1">Uncharacterized protein</fullName>
    </submittedName>
</protein>
<proteinExistence type="predicted"/>
<reference evidence="2" key="1">
    <citation type="submission" date="2018-11" db="EMBL/GenBank/DDBJ databases">
        <title>Genome sequencing of a novel mesophilic and cellulolytic organism within the genus Hungateiclostridium.</title>
        <authorList>
            <person name="Rettenmaier R."/>
            <person name="Liebl W."/>
            <person name="Zverlov V."/>
        </authorList>
    </citation>
    <scope>NUCLEOTIDE SEQUENCE [LARGE SCALE GENOMIC DNA]</scope>
    <source>
        <strain evidence="2">N2K1</strain>
    </source>
</reference>
<dbReference type="RefSeq" id="WP_069194792.1">
    <property type="nucleotide sequence ID" value="NZ_RLII01000041.1"/>
</dbReference>
<dbReference type="OrthoDB" id="2974644at2"/>
<keyword evidence="2" id="KW-1185">Reference proteome</keyword>
<gene>
    <name evidence="1" type="ORF">EFD62_16185</name>
</gene>
<dbReference type="EMBL" id="RLII01000041">
    <property type="protein sequence ID" value="RXE57696.1"/>
    <property type="molecule type" value="Genomic_DNA"/>
</dbReference>
<accession>A0A4Q0I0G6</accession>
<organism evidence="1 2">
    <name type="scientific">Acetivibrio mesophilus</name>
    <dbReference type="NCBI Taxonomy" id="2487273"/>
    <lineage>
        <taxon>Bacteria</taxon>
        <taxon>Bacillati</taxon>
        <taxon>Bacillota</taxon>
        <taxon>Clostridia</taxon>
        <taxon>Eubacteriales</taxon>
        <taxon>Oscillospiraceae</taxon>
        <taxon>Acetivibrio</taxon>
    </lineage>
</organism>
<dbReference type="AlphaFoldDB" id="A0A4Q0I0G6"/>
<dbReference type="Proteomes" id="UP000289166">
    <property type="component" value="Unassembled WGS sequence"/>
</dbReference>
<name>A0A4Q0I0G6_9FIRM</name>